<dbReference type="AlphaFoldDB" id="A0A4Q0P827"/>
<evidence type="ECO:0000313" key="8">
    <source>
        <dbReference type="EMBL" id="RXG22874.1"/>
    </source>
</evidence>
<dbReference type="OrthoDB" id="1267562at2"/>
<dbReference type="EMBL" id="QOVK01000005">
    <property type="protein sequence ID" value="RXG22874.1"/>
    <property type="molecule type" value="Genomic_DNA"/>
</dbReference>
<accession>A0A4Q0P827</accession>
<evidence type="ECO:0000259" key="7">
    <source>
        <dbReference type="Pfam" id="PF13396"/>
    </source>
</evidence>
<dbReference type="Pfam" id="PF13396">
    <property type="entry name" value="PLDc_N"/>
    <property type="match status" value="1"/>
</dbReference>
<feature type="domain" description="Cardiolipin synthase N-terminal" evidence="7">
    <location>
        <begin position="14"/>
        <end position="53"/>
    </location>
</feature>
<name>A0A4Q0P827_9FLAO</name>
<evidence type="ECO:0000256" key="5">
    <source>
        <dbReference type="ARBA" id="ARBA00023136"/>
    </source>
</evidence>
<comment type="subcellular location">
    <subcellularLocation>
        <location evidence="1">Cell membrane</location>
        <topology evidence="1">Multi-pass membrane protein</topology>
    </subcellularLocation>
</comment>
<reference evidence="8 9" key="1">
    <citation type="submission" date="2018-07" db="EMBL/GenBank/DDBJ databases">
        <title>Leeuwenhoekiella genomics.</title>
        <authorList>
            <person name="Tahon G."/>
            <person name="Willems A."/>
        </authorList>
    </citation>
    <scope>NUCLEOTIDE SEQUENCE [LARGE SCALE GENOMIC DNA]</scope>
    <source>
        <strain evidence="8 9">LMG 29608</strain>
    </source>
</reference>
<proteinExistence type="predicted"/>
<evidence type="ECO:0000256" key="1">
    <source>
        <dbReference type="ARBA" id="ARBA00004651"/>
    </source>
</evidence>
<dbReference type="RefSeq" id="WP_128765096.1">
    <property type="nucleotide sequence ID" value="NZ_JBHUOO010000003.1"/>
</dbReference>
<sequence length="68" mass="8000">MDNFIILYLVLGLALLFWALIDLVQNDNLKRNQKAVLVVLQIALPVIGSIIYFQFKNRNRKRSTYFSR</sequence>
<gene>
    <name evidence="8" type="ORF">DSM02_1590</name>
</gene>
<keyword evidence="4 6" id="KW-1133">Transmembrane helix</keyword>
<evidence type="ECO:0000256" key="2">
    <source>
        <dbReference type="ARBA" id="ARBA00022475"/>
    </source>
</evidence>
<dbReference type="Proteomes" id="UP000289859">
    <property type="component" value="Unassembled WGS sequence"/>
</dbReference>
<keyword evidence="3 6" id="KW-0812">Transmembrane</keyword>
<organism evidence="8 9">
    <name type="scientific">Leeuwenhoekiella polynyae</name>
    <dbReference type="NCBI Taxonomy" id="1550906"/>
    <lineage>
        <taxon>Bacteria</taxon>
        <taxon>Pseudomonadati</taxon>
        <taxon>Bacteroidota</taxon>
        <taxon>Flavobacteriia</taxon>
        <taxon>Flavobacteriales</taxon>
        <taxon>Flavobacteriaceae</taxon>
        <taxon>Leeuwenhoekiella</taxon>
    </lineage>
</organism>
<dbReference type="GO" id="GO:0005886">
    <property type="term" value="C:plasma membrane"/>
    <property type="evidence" value="ECO:0007669"/>
    <property type="project" value="UniProtKB-SubCell"/>
</dbReference>
<dbReference type="InterPro" id="IPR027379">
    <property type="entry name" value="CLS_N"/>
</dbReference>
<evidence type="ECO:0000256" key="4">
    <source>
        <dbReference type="ARBA" id="ARBA00022989"/>
    </source>
</evidence>
<comment type="caution">
    <text evidence="8">The sequence shown here is derived from an EMBL/GenBank/DDBJ whole genome shotgun (WGS) entry which is preliminary data.</text>
</comment>
<feature type="transmembrane region" description="Helical" evidence="6">
    <location>
        <begin position="36"/>
        <end position="55"/>
    </location>
</feature>
<evidence type="ECO:0000256" key="6">
    <source>
        <dbReference type="SAM" id="Phobius"/>
    </source>
</evidence>
<keyword evidence="5 6" id="KW-0472">Membrane</keyword>
<evidence type="ECO:0000313" key="9">
    <source>
        <dbReference type="Proteomes" id="UP000289859"/>
    </source>
</evidence>
<protein>
    <submittedName>
        <fullName evidence="8">Phospholipase D-like protein</fullName>
    </submittedName>
</protein>
<keyword evidence="9" id="KW-1185">Reference proteome</keyword>
<feature type="transmembrane region" description="Helical" evidence="6">
    <location>
        <begin position="6"/>
        <end position="24"/>
    </location>
</feature>
<evidence type="ECO:0000256" key="3">
    <source>
        <dbReference type="ARBA" id="ARBA00022692"/>
    </source>
</evidence>
<keyword evidence="2" id="KW-1003">Cell membrane</keyword>